<reference evidence="2" key="1">
    <citation type="journal article" date="2019" name="Int. J. Syst. Evol. Microbiol.">
        <title>The Global Catalogue of Microorganisms (GCM) 10K type strain sequencing project: providing services to taxonomists for standard genome sequencing and annotation.</title>
        <authorList>
            <consortium name="The Broad Institute Genomics Platform"/>
            <consortium name="The Broad Institute Genome Sequencing Center for Infectious Disease"/>
            <person name="Wu L."/>
            <person name="Ma J."/>
        </authorList>
    </citation>
    <scope>NUCLEOTIDE SEQUENCE [LARGE SCALE GENOMIC DNA]</scope>
    <source>
        <strain evidence="2">SYNS20</strain>
    </source>
</reference>
<dbReference type="RefSeq" id="WP_381839920.1">
    <property type="nucleotide sequence ID" value="NZ_JBHTCF010000028.1"/>
</dbReference>
<proteinExistence type="predicted"/>
<name>A0ABW2JVU5_9ACTN</name>
<evidence type="ECO:0000313" key="1">
    <source>
        <dbReference type="EMBL" id="MFC7310084.1"/>
    </source>
</evidence>
<dbReference type="Proteomes" id="UP001596523">
    <property type="component" value="Unassembled WGS sequence"/>
</dbReference>
<sequence>MTLPTAVRLGVINSAEAQTGFDTVEIGRTPGLFIRGDIAFEQGLLPGAQLRQRGLRQARALDPELVETGVEAIDELLLVLQFNGIPG</sequence>
<accession>A0ABW2JVU5</accession>
<evidence type="ECO:0000313" key="2">
    <source>
        <dbReference type="Proteomes" id="UP001596523"/>
    </source>
</evidence>
<comment type="caution">
    <text evidence="1">The sequence shown here is derived from an EMBL/GenBank/DDBJ whole genome shotgun (WGS) entry which is preliminary data.</text>
</comment>
<keyword evidence="2" id="KW-1185">Reference proteome</keyword>
<dbReference type="EMBL" id="JBHTCF010000028">
    <property type="protein sequence ID" value="MFC7310084.1"/>
    <property type="molecule type" value="Genomic_DNA"/>
</dbReference>
<organism evidence="1 2">
    <name type="scientific">Streptomyces monticola</name>
    <dbReference type="NCBI Taxonomy" id="2666263"/>
    <lineage>
        <taxon>Bacteria</taxon>
        <taxon>Bacillati</taxon>
        <taxon>Actinomycetota</taxon>
        <taxon>Actinomycetes</taxon>
        <taxon>Kitasatosporales</taxon>
        <taxon>Streptomycetaceae</taxon>
        <taxon>Streptomyces</taxon>
    </lineage>
</organism>
<gene>
    <name evidence="1" type="ORF">ACFQVC_38430</name>
</gene>
<protein>
    <submittedName>
        <fullName evidence="1">Uncharacterized protein</fullName>
    </submittedName>
</protein>